<name>A6I058_RAT</name>
<dbReference type="Proteomes" id="UP000234681">
    <property type="component" value="Chromosome 1"/>
</dbReference>
<organism evidence="1 2">
    <name type="scientific">Rattus norvegicus</name>
    <name type="common">Rat</name>
    <dbReference type="NCBI Taxonomy" id="10116"/>
    <lineage>
        <taxon>Eukaryota</taxon>
        <taxon>Metazoa</taxon>
        <taxon>Chordata</taxon>
        <taxon>Craniata</taxon>
        <taxon>Vertebrata</taxon>
        <taxon>Euteleostomi</taxon>
        <taxon>Mammalia</taxon>
        <taxon>Eutheria</taxon>
        <taxon>Euarchontoglires</taxon>
        <taxon>Glires</taxon>
        <taxon>Rodentia</taxon>
        <taxon>Myomorpha</taxon>
        <taxon>Muroidea</taxon>
        <taxon>Muridae</taxon>
        <taxon>Murinae</taxon>
        <taxon>Rattus</taxon>
    </lineage>
</organism>
<dbReference type="AlphaFoldDB" id="A6I058"/>
<evidence type="ECO:0000313" key="2">
    <source>
        <dbReference type="Proteomes" id="UP000234681"/>
    </source>
</evidence>
<proteinExistence type="predicted"/>
<reference evidence="2" key="1">
    <citation type="submission" date="2005-09" db="EMBL/GenBank/DDBJ databases">
        <authorList>
            <person name="Mural R.J."/>
            <person name="Li P.W."/>
            <person name="Adams M.D."/>
            <person name="Amanatides P.G."/>
            <person name="Baden-Tillson H."/>
            <person name="Barnstead M."/>
            <person name="Chin S.H."/>
            <person name="Dew I."/>
            <person name="Evans C.A."/>
            <person name="Ferriera S."/>
            <person name="Flanigan M."/>
            <person name="Fosler C."/>
            <person name="Glodek A."/>
            <person name="Gu Z."/>
            <person name="Holt R.A."/>
            <person name="Jennings D."/>
            <person name="Kraft C.L."/>
            <person name="Lu F."/>
            <person name="Nguyen T."/>
            <person name="Nusskern D.R."/>
            <person name="Pfannkoch C.M."/>
            <person name="Sitter C."/>
            <person name="Sutton G.G."/>
            <person name="Venter J.C."/>
            <person name="Wang Z."/>
            <person name="Woodage T."/>
            <person name="Zheng X.H."/>
            <person name="Zhong F."/>
        </authorList>
    </citation>
    <scope>NUCLEOTIDE SEQUENCE [LARGE SCALE GENOMIC DNA]</scope>
    <source>
        <strain>BN</strain>
        <strain evidence="2">Sprague-Dawley</strain>
    </source>
</reference>
<accession>A6I058</accession>
<protein>
    <submittedName>
        <fullName evidence="1">RCG48503</fullName>
    </submittedName>
</protein>
<sequence length="81" mass="9243">MLGKYGLRQMERKLRWRAEGSRASWSQESGQTLEAQFSWLCSASIPGICANPEIHTLNFQDPRNVGLRGQFCWSQCHSKDA</sequence>
<dbReference type="EMBL" id="CH473953">
    <property type="protein sequence ID" value="EDM12839.1"/>
    <property type="molecule type" value="Genomic_DNA"/>
</dbReference>
<evidence type="ECO:0000313" key="1">
    <source>
        <dbReference type="EMBL" id="EDM12839.1"/>
    </source>
</evidence>
<gene>
    <name evidence="1" type="ORF">rCG_48503</name>
</gene>